<dbReference type="AlphaFoldDB" id="A0A5J5APJ7"/>
<sequence length="356" mass="37656">MVMKAQGLTESVSTSILNPNISNVHGCHDLSALLLESRLDDISEGVDGDAREDALIHDTYSAHYWLDRAEEGEFSPQVALDHEVEFGGFSEDQSFLMESFHGDSSSPSLRERRNLNNGSHGGCGGGGGGARVARSIQTNKHSICPAFYGKEGLSLQEQNRQFPLETLERAGGPSQDNQKADGTATSSSDLGGNRDVAIGDQLVGNVINQGNEMQAVQGCVSAQKGAFSELICSTEELSYSDVKGGTTLGVKRVQPMAMGGISGGAKEEQPLDNSGKQGGGMGAVPDLLATTKCTISDLKCTSRGLSFLDANGGKMGLPNRVDIEVENMANPMGKSWSQVVNNNVQHKGFTLEYVAP</sequence>
<keyword evidence="3" id="KW-1185">Reference proteome</keyword>
<evidence type="ECO:0000313" key="2">
    <source>
        <dbReference type="EMBL" id="KAA8531327.1"/>
    </source>
</evidence>
<feature type="region of interest" description="Disordered" evidence="1">
    <location>
        <begin position="168"/>
        <end position="193"/>
    </location>
</feature>
<accession>A0A5J5APJ7</accession>
<gene>
    <name evidence="2" type="ORF">F0562_006036</name>
</gene>
<dbReference type="EMBL" id="CM018043">
    <property type="protein sequence ID" value="KAA8531327.1"/>
    <property type="molecule type" value="Genomic_DNA"/>
</dbReference>
<name>A0A5J5APJ7_9ASTE</name>
<protein>
    <submittedName>
        <fullName evidence="2">Uncharacterized protein</fullName>
    </submittedName>
</protein>
<evidence type="ECO:0000313" key="3">
    <source>
        <dbReference type="Proteomes" id="UP000325577"/>
    </source>
</evidence>
<organism evidence="2 3">
    <name type="scientific">Nyssa sinensis</name>
    <dbReference type="NCBI Taxonomy" id="561372"/>
    <lineage>
        <taxon>Eukaryota</taxon>
        <taxon>Viridiplantae</taxon>
        <taxon>Streptophyta</taxon>
        <taxon>Embryophyta</taxon>
        <taxon>Tracheophyta</taxon>
        <taxon>Spermatophyta</taxon>
        <taxon>Magnoliopsida</taxon>
        <taxon>eudicotyledons</taxon>
        <taxon>Gunneridae</taxon>
        <taxon>Pentapetalae</taxon>
        <taxon>asterids</taxon>
        <taxon>Cornales</taxon>
        <taxon>Nyssaceae</taxon>
        <taxon>Nyssa</taxon>
    </lineage>
</organism>
<feature type="region of interest" description="Disordered" evidence="1">
    <location>
        <begin position="99"/>
        <end position="130"/>
    </location>
</feature>
<dbReference type="Proteomes" id="UP000325577">
    <property type="component" value="Linkage Group LG2"/>
</dbReference>
<reference evidence="2 3" key="1">
    <citation type="submission" date="2019-09" db="EMBL/GenBank/DDBJ databases">
        <title>A chromosome-level genome assembly of the Chinese tupelo Nyssa sinensis.</title>
        <authorList>
            <person name="Yang X."/>
            <person name="Kang M."/>
            <person name="Yang Y."/>
            <person name="Xiong H."/>
            <person name="Wang M."/>
            <person name="Zhang Z."/>
            <person name="Wang Z."/>
            <person name="Wu H."/>
            <person name="Ma T."/>
            <person name="Liu J."/>
            <person name="Xi Z."/>
        </authorList>
    </citation>
    <scope>NUCLEOTIDE SEQUENCE [LARGE SCALE GENOMIC DNA]</scope>
    <source>
        <strain evidence="2">J267</strain>
        <tissue evidence="2">Leaf</tissue>
    </source>
</reference>
<feature type="compositionally biased region" description="Gly residues" evidence="1">
    <location>
        <begin position="119"/>
        <end position="130"/>
    </location>
</feature>
<proteinExistence type="predicted"/>
<evidence type="ECO:0000256" key="1">
    <source>
        <dbReference type="SAM" id="MobiDB-lite"/>
    </source>
</evidence>